<evidence type="ECO:0000259" key="4">
    <source>
        <dbReference type="Pfam" id="PF04500"/>
    </source>
</evidence>
<dbReference type="HOGENOM" id="CLU_015060_1_1_1"/>
<evidence type="ECO:0000256" key="2">
    <source>
        <dbReference type="ARBA" id="ARBA00022771"/>
    </source>
</evidence>
<dbReference type="GO" id="GO:0008270">
    <property type="term" value="F:zinc ion binding"/>
    <property type="evidence" value="ECO:0007669"/>
    <property type="project" value="UniProtKB-KW"/>
</dbReference>
<evidence type="ECO:0000259" key="5">
    <source>
        <dbReference type="Pfam" id="PF10551"/>
    </source>
</evidence>
<sequence length="418" mass="48356">GHSYVVDRKTDEKILWRCNKYQIFKCRARIHTSDGMIVKRLQEHNHAGNQAKVEATGAINKIKNMAVNSQESSQQIIASVMSELSPAVVGQMPSTSCIKRTIRHSRNIYDCSPPNPTHLSQLEIPLEYRFTHKLELFLIFDNPEAGNDRMKNLQLLARAKTWYADGTFKVTPSLFCQLYTIHGVMHNDVIPAVFALLPRKNEETYTKLLQELKRHQGQLNPERIMTDFEIAAINGFHTVFPQSQQRGCFFYFCQCIYRLKYEYENNAEFALKLRMLSALAFVPTDQIVTSFEALCDSNILPPSAQPVIDYVEDNWIGRPDRRAVRRDPRYAHALWNCYEDTGENLPKTNKSCEGWHRSFSSLVSSNHPTLWKFIDKLKDEQGRNEAVIEQYVAGEDLSPRKKKYRDAAERLRRVVSDY</sequence>
<name>H2XM03_CIOIN</name>
<dbReference type="OMA" id="CYFHFAQ"/>
<accession>H2XM03</accession>
<feature type="domain" description="MULE transposase" evidence="5">
    <location>
        <begin position="162"/>
        <end position="254"/>
    </location>
</feature>
<dbReference type="Proteomes" id="UP000008144">
    <property type="component" value="Unassembled WGS sequence"/>
</dbReference>
<evidence type="ECO:0000256" key="3">
    <source>
        <dbReference type="ARBA" id="ARBA00022833"/>
    </source>
</evidence>
<dbReference type="Ensembl" id="ENSCINT00000035053.1">
    <property type="protein sequence ID" value="ENSCINP00000030685.1"/>
    <property type="gene ID" value="ENSCING00000020767.1"/>
</dbReference>
<reference evidence="6" key="2">
    <citation type="submission" date="2025-08" db="UniProtKB">
        <authorList>
            <consortium name="Ensembl"/>
        </authorList>
    </citation>
    <scope>IDENTIFICATION</scope>
</reference>
<feature type="domain" description="FLYWCH-type" evidence="4">
    <location>
        <begin position="1"/>
        <end position="46"/>
    </location>
</feature>
<proteinExistence type="predicted"/>
<dbReference type="PANTHER" id="PTHR47160">
    <property type="entry name" value="PUTATIVE-RELATED"/>
    <property type="match status" value="1"/>
</dbReference>
<keyword evidence="1" id="KW-0479">Metal-binding</keyword>
<evidence type="ECO:0000313" key="6">
    <source>
        <dbReference type="Ensembl" id="ENSCINP00000030685.1"/>
    </source>
</evidence>
<dbReference type="Pfam" id="PF10551">
    <property type="entry name" value="MULE"/>
    <property type="match status" value="1"/>
</dbReference>
<dbReference type="AlphaFoldDB" id="H2XM03"/>
<dbReference type="Gene3D" id="2.20.25.240">
    <property type="match status" value="1"/>
</dbReference>
<keyword evidence="2" id="KW-0863">Zinc-finger</keyword>
<evidence type="ECO:0000256" key="1">
    <source>
        <dbReference type="ARBA" id="ARBA00022723"/>
    </source>
</evidence>
<reference evidence="7" key="1">
    <citation type="journal article" date="2002" name="Science">
        <title>The draft genome of Ciona intestinalis: insights into chordate and vertebrate origins.</title>
        <authorList>
            <person name="Dehal P."/>
            <person name="Satou Y."/>
            <person name="Campbell R.K."/>
            <person name="Chapman J."/>
            <person name="Degnan B."/>
            <person name="De Tomaso A."/>
            <person name="Davidson B."/>
            <person name="Di Gregorio A."/>
            <person name="Gelpke M."/>
            <person name="Goodstein D.M."/>
            <person name="Harafuji N."/>
            <person name="Hastings K.E."/>
            <person name="Ho I."/>
            <person name="Hotta K."/>
            <person name="Huang W."/>
            <person name="Kawashima T."/>
            <person name="Lemaire P."/>
            <person name="Martinez D."/>
            <person name="Meinertzhagen I.A."/>
            <person name="Necula S."/>
            <person name="Nonaka M."/>
            <person name="Putnam N."/>
            <person name="Rash S."/>
            <person name="Saiga H."/>
            <person name="Satake M."/>
            <person name="Terry A."/>
            <person name="Yamada L."/>
            <person name="Wang H.G."/>
            <person name="Awazu S."/>
            <person name="Azumi K."/>
            <person name="Boore J."/>
            <person name="Branno M."/>
            <person name="Chin-Bow S."/>
            <person name="DeSantis R."/>
            <person name="Doyle S."/>
            <person name="Francino P."/>
            <person name="Keys D.N."/>
            <person name="Haga S."/>
            <person name="Hayashi H."/>
            <person name="Hino K."/>
            <person name="Imai K.S."/>
            <person name="Inaba K."/>
            <person name="Kano S."/>
            <person name="Kobayashi K."/>
            <person name="Kobayashi M."/>
            <person name="Lee B.I."/>
            <person name="Makabe K.W."/>
            <person name="Manohar C."/>
            <person name="Matassi G."/>
            <person name="Medina M."/>
            <person name="Mochizuki Y."/>
            <person name="Mount S."/>
            <person name="Morishita T."/>
            <person name="Miura S."/>
            <person name="Nakayama A."/>
            <person name="Nishizaka S."/>
            <person name="Nomoto H."/>
            <person name="Ohta F."/>
            <person name="Oishi K."/>
            <person name="Rigoutsos I."/>
            <person name="Sano M."/>
            <person name="Sasaki A."/>
            <person name="Sasakura Y."/>
            <person name="Shoguchi E."/>
            <person name="Shin-i T."/>
            <person name="Spagnuolo A."/>
            <person name="Stainier D."/>
            <person name="Suzuki M.M."/>
            <person name="Tassy O."/>
            <person name="Takatori N."/>
            <person name="Tokuoka M."/>
            <person name="Yagi K."/>
            <person name="Yoshizaki F."/>
            <person name="Wada S."/>
            <person name="Zhang C."/>
            <person name="Hyatt P.D."/>
            <person name="Larimer F."/>
            <person name="Detter C."/>
            <person name="Doggett N."/>
            <person name="Glavina T."/>
            <person name="Hawkins T."/>
            <person name="Richardson P."/>
            <person name="Lucas S."/>
            <person name="Kohara Y."/>
            <person name="Levine M."/>
            <person name="Satoh N."/>
            <person name="Rokhsar D.S."/>
        </authorList>
    </citation>
    <scope>NUCLEOTIDE SEQUENCE [LARGE SCALE GENOMIC DNA]</scope>
</reference>
<dbReference type="Pfam" id="PF04500">
    <property type="entry name" value="FLYWCH"/>
    <property type="match status" value="1"/>
</dbReference>
<evidence type="ECO:0008006" key="8">
    <source>
        <dbReference type="Google" id="ProtNLM"/>
    </source>
</evidence>
<organism evidence="6 7">
    <name type="scientific">Ciona intestinalis</name>
    <name type="common">Transparent sea squirt</name>
    <name type="synonym">Ascidia intestinalis</name>
    <dbReference type="NCBI Taxonomy" id="7719"/>
    <lineage>
        <taxon>Eukaryota</taxon>
        <taxon>Metazoa</taxon>
        <taxon>Chordata</taxon>
        <taxon>Tunicata</taxon>
        <taxon>Ascidiacea</taxon>
        <taxon>Phlebobranchia</taxon>
        <taxon>Cionidae</taxon>
        <taxon>Ciona</taxon>
    </lineage>
</organism>
<keyword evidence="3" id="KW-0862">Zinc</keyword>
<dbReference type="GeneTree" id="ENSGT00660000097182"/>
<reference evidence="6" key="3">
    <citation type="submission" date="2025-09" db="UniProtKB">
        <authorList>
            <consortium name="Ensembl"/>
        </authorList>
    </citation>
    <scope>IDENTIFICATION</scope>
</reference>
<protein>
    <recommendedName>
        <fullName evidence="8">MULE transposase domain-containing protein</fullName>
    </recommendedName>
</protein>
<keyword evidence="7" id="KW-1185">Reference proteome</keyword>
<dbReference type="InterPro" id="IPR007588">
    <property type="entry name" value="Znf_FLYWCH"/>
</dbReference>
<dbReference type="PANTHER" id="PTHR47160:SF5">
    <property type="entry name" value="MULE TRANSPOSASE DOMAIN-CONTAINING PROTEIN"/>
    <property type="match status" value="1"/>
</dbReference>
<dbReference type="InterPro" id="IPR018289">
    <property type="entry name" value="MULE_transposase_dom"/>
</dbReference>
<dbReference type="InParanoid" id="H2XM03"/>
<evidence type="ECO:0000313" key="7">
    <source>
        <dbReference type="Proteomes" id="UP000008144"/>
    </source>
</evidence>